<organism evidence="1 2">
    <name type="scientific">Pandoraea communis</name>
    <dbReference type="NCBI Taxonomy" id="2508297"/>
    <lineage>
        <taxon>Bacteria</taxon>
        <taxon>Pseudomonadati</taxon>
        <taxon>Pseudomonadota</taxon>
        <taxon>Betaproteobacteria</taxon>
        <taxon>Burkholderiales</taxon>
        <taxon>Burkholderiaceae</taxon>
        <taxon>Pandoraea</taxon>
    </lineage>
</organism>
<keyword evidence="2" id="KW-1185">Reference proteome</keyword>
<dbReference type="PANTHER" id="PTHR30143">
    <property type="entry name" value="ACID HYDRATASE"/>
    <property type="match status" value="1"/>
</dbReference>
<proteinExistence type="predicted"/>
<accession>A0A5E4XW76</accession>
<evidence type="ECO:0000313" key="1">
    <source>
        <dbReference type="EMBL" id="VVE40679.1"/>
    </source>
</evidence>
<dbReference type="GO" id="GO:0005737">
    <property type="term" value="C:cytoplasm"/>
    <property type="evidence" value="ECO:0007669"/>
    <property type="project" value="TreeGrafter"/>
</dbReference>
<dbReference type="AlphaFoldDB" id="A0A5E4XW76"/>
<dbReference type="InterPro" id="IPR036663">
    <property type="entry name" value="Fumarylacetoacetase_C_sf"/>
</dbReference>
<dbReference type="RefSeq" id="WP_373323825.1">
    <property type="nucleotide sequence ID" value="NZ_CABPSE010000016.1"/>
</dbReference>
<name>A0A5E4XW76_9BURK</name>
<dbReference type="Proteomes" id="UP000383971">
    <property type="component" value="Unassembled WGS sequence"/>
</dbReference>
<dbReference type="GO" id="GO:0008684">
    <property type="term" value="F:2-oxopent-4-enoate hydratase activity"/>
    <property type="evidence" value="ECO:0007669"/>
    <property type="project" value="TreeGrafter"/>
</dbReference>
<dbReference type="SUPFAM" id="SSF56529">
    <property type="entry name" value="FAH"/>
    <property type="match status" value="1"/>
</dbReference>
<dbReference type="PANTHER" id="PTHR30143:SF0">
    <property type="entry name" value="2-KETO-4-PENTENOATE HYDRATASE"/>
    <property type="match status" value="1"/>
</dbReference>
<reference evidence="1 2" key="1">
    <citation type="submission" date="2019-08" db="EMBL/GenBank/DDBJ databases">
        <authorList>
            <person name="Peeters C."/>
        </authorList>
    </citation>
    <scope>NUCLEOTIDE SEQUENCE [LARGE SCALE GENOMIC DNA]</scope>
    <source>
        <strain evidence="1 2">LMG 31111</strain>
    </source>
</reference>
<protein>
    <submittedName>
        <fullName evidence="1">2-oxo-hepta-3-ene-1,7-dioate hydratase</fullName>
    </submittedName>
</protein>
<dbReference type="Gene3D" id="3.90.850.10">
    <property type="entry name" value="Fumarylacetoacetase-like, C-terminal domain"/>
    <property type="match status" value="1"/>
</dbReference>
<dbReference type="EMBL" id="CABPSE010000016">
    <property type="protein sequence ID" value="VVE40679.1"/>
    <property type="molecule type" value="Genomic_DNA"/>
</dbReference>
<gene>
    <name evidence="1" type="ORF">PCO31111_04153</name>
</gene>
<dbReference type="InterPro" id="IPR050772">
    <property type="entry name" value="Hydratase-Decarb/MhpD_sf"/>
</dbReference>
<sequence length="87" mass="9308">MQFSRRYPDMTITGSYAISRAWLALKSAQGRRMIGHKIGLTSCAMQVAAQIAEPDHGTLLANKVGAFDEGLQAGEIVLAGSFTRPVA</sequence>
<evidence type="ECO:0000313" key="2">
    <source>
        <dbReference type="Proteomes" id="UP000383971"/>
    </source>
</evidence>